<name>A0A1A9I6M1_9BACT</name>
<dbReference type="InterPro" id="IPR054297">
    <property type="entry name" value="DUF7033"/>
</dbReference>
<evidence type="ECO:0000313" key="3">
    <source>
        <dbReference type="Proteomes" id="UP000077667"/>
    </source>
</evidence>
<gene>
    <name evidence="2" type="ORF">A8C56_18485</name>
</gene>
<accession>A0A1A9I6M1</accession>
<dbReference type="RefSeq" id="WP_067759354.1">
    <property type="nucleotide sequence ID" value="NZ_CP015772.1"/>
</dbReference>
<sequence length="442" mass="51158">MLIYSKHITPRLQYIVQFFSKELGVEEWQLTNDAVAFNNYPGAKINYSHTVFDAPCLSIIPQGLLEQTGIKQQNILVKRSSNIPVFFCNESLVGFDLFAASFYLLSRYEEYLPFEPDRYGRFPAVQSLAFKNGFLKKPLIHYWMELLKKELLRIFPAYAFRQSSFLFVPTYDIDMAWSYKHKGILRNGMNFLKEAISLQFAAFSRRFKVLTGREKDPFDQFGWLNHLHEQYHLNPYYFFLVAERTGKNDKNIPPAHPAMKSLIADHAIRYPVGLHPSWQSNKSSAILKKEKATLASITGAPVTTSRQHFLKLNLPGTYRNLLEAGIGFDCTMGYADENGFRASAATPFYWYDLEKETATSLLIFPFCFMEATSIFYKKETPAEALTDLRQLYNEVKQINGFFSMIWHNHSFSDEGVYAGWKAMYEQFIATNTLQDQLIDPLR</sequence>
<protein>
    <recommendedName>
        <fullName evidence="1">DUF7033 domain-containing protein</fullName>
    </recommendedName>
</protein>
<dbReference type="Proteomes" id="UP000077667">
    <property type="component" value="Chromosome"/>
</dbReference>
<feature type="domain" description="DUF7033" evidence="1">
    <location>
        <begin position="94"/>
        <end position="182"/>
    </location>
</feature>
<dbReference type="Gene3D" id="3.20.20.370">
    <property type="entry name" value="Glycoside hydrolase/deacetylase"/>
    <property type="match status" value="1"/>
</dbReference>
<dbReference type="AlphaFoldDB" id="A0A1A9I6M1"/>
<evidence type="ECO:0000259" key="1">
    <source>
        <dbReference type="Pfam" id="PF23019"/>
    </source>
</evidence>
<dbReference type="KEGG" id="nia:A8C56_18485"/>
<dbReference type="CDD" id="cd10931">
    <property type="entry name" value="CE4_u7"/>
    <property type="match status" value="1"/>
</dbReference>
<dbReference type="OrthoDB" id="5573484at2"/>
<proteinExistence type="predicted"/>
<dbReference type="EMBL" id="CP015772">
    <property type="protein sequence ID" value="ANH82699.1"/>
    <property type="molecule type" value="Genomic_DNA"/>
</dbReference>
<dbReference type="Pfam" id="PF23019">
    <property type="entry name" value="DUF7033"/>
    <property type="match status" value="1"/>
</dbReference>
<organism evidence="2 3">
    <name type="scientific">Niabella ginsenosidivorans</name>
    <dbReference type="NCBI Taxonomy" id="1176587"/>
    <lineage>
        <taxon>Bacteria</taxon>
        <taxon>Pseudomonadati</taxon>
        <taxon>Bacteroidota</taxon>
        <taxon>Chitinophagia</taxon>
        <taxon>Chitinophagales</taxon>
        <taxon>Chitinophagaceae</taxon>
        <taxon>Niabella</taxon>
    </lineage>
</organism>
<evidence type="ECO:0000313" key="2">
    <source>
        <dbReference type="EMBL" id="ANH82699.1"/>
    </source>
</evidence>
<keyword evidence="3" id="KW-1185">Reference proteome</keyword>
<dbReference type="STRING" id="1176587.A8C56_18485"/>
<reference evidence="2 3" key="1">
    <citation type="submission" date="2016-05" db="EMBL/GenBank/DDBJ databases">
        <title>Niabella ginsenosidivorans BS26 whole genome sequencing.</title>
        <authorList>
            <person name="Im W.T."/>
            <person name="Siddiqi M.Z."/>
        </authorList>
    </citation>
    <scope>NUCLEOTIDE SEQUENCE [LARGE SCALE GENOMIC DNA]</scope>
    <source>
        <strain evidence="2 3">BS26</strain>
    </source>
</reference>